<keyword evidence="2" id="KW-0812">Transmembrane</keyword>
<dbReference type="Pfam" id="PF02916">
    <property type="entry name" value="DNA_PPF"/>
    <property type="match status" value="1"/>
</dbReference>
<evidence type="ECO:0000256" key="2">
    <source>
        <dbReference type="SAM" id="Phobius"/>
    </source>
</evidence>
<keyword evidence="2" id="KW-1133">Transmembrane helix</keyword>
<evidence type="ECO:0000313" key="5">
    <source>
        <dbReference type="EMBL" id="QBR99689.1"/>
    </source>
</evidence>
<dbReference type="Gene3D" id="3.40.190.10">
    <property type="entry name" value="Periplasmic binding protein-like II"/>
    <property type="match status" value="1"/>
</dbReference>
<organism evidence="5">
    <name type="scientific">Streptococcus thermophilus</name>
    <dbReference type="NCBI Taxonomy" id="1308"/>
    <lineage>
        <taxon>Bacteria</taxon>
        <taxon>Bacillati</taxon>
        <taxon>Bacillota</taxon>
        <taxon>Bacilli</taxon>
        <taxon>Lactobacillales</taxon>
        <taxon>Streptococcaceae</taxon>
        <taxon>Streptococcus</taxon>
    </lineage>
</organism>
<gene>
    <name evidence="5" type="ORF">eps30b_0001</name>
</gene>
<dbReference type="PANTHER" id="PTHR33392">
    <property type="entry name" value="POLYISOPRENYL-TEICHOIC ACID--PEPTIDOGLYCAN TEICHOIC ACID TRANSFERASE TAGU"/>
    <property type="match status" value="1"/>
</dbReference>
<dbReference type="GO" id="GO:0006260">
    <property type="term" value="P:DNA replication"/>
    <property type="evidence" value="ECO:0007669"/>
    <property type="project" value="InterPro"/>
</dbReference>
<comment type="similarity">
    <text evidence="1">Belongs to the LytR/CpsA/Psr (LCP) family.</text>
</comment>
<dbReference type="InterPro" id="IPR004474">
    <property type="entry name" value="LytR_CpsA_psr"/>
</dbReference>
<keyword evidence="2" id="KW-0472">Membrane</keyword>
<dbReference type="Gene3D" id="3.40.630.190">
    <property type="entry name" value="LCP protein"/>
    <property type="match status" value="1"/>
</dbReference>
<dbReference type="InterPro" id="IPR050922">
    <property type="entry name" value="LytR/CpsA/Psr_CW_biosynth"/>
</dbReference>
<dbReference type="InterPro" id="IPR004190">
    <property type="entry name" value="DNA_pol_proc_fac"/>
</dbReference>
<dbReference type="EMBL" id="MK483532">
    <property type="protein sequence ID" value="QBR99689.1"/>
    <property type="molecule type" value="Genomic_DNA"/>
</dbReference>
<dbReference type="Pfam" id="PF03816">
    <property type="entry name" value="LytR_cpsA_psr"/>
    <property type="match status" value="1"/>
</dbReference>
<reference evidence="5" key="1">
    <citation type="journal article" date="2019" name="Sci. Rep.">
        <title>A comparative genomics approach for identifying host-range determinants in Streptococcus thermophilus bacteriophages.</title>
        <authorList>
            <person name="Szymczak P."/>
            <person name="Rau M.H."/>
            <person name="Monteiro J.M."/>
            <person name="Pinho M.G."/>
            <person name="Filipe S.R."/>
            <person name="Vogensen F.K."/>
            <person name="Zeidan A.A."/>
            <person name="Janzen T."/>
        </authorList>
    </citation>
    <scope>NUCLEOTIDE SEQUENCE</scope>
    <source>
        <strain evidence="5">STCH_30_eps_begin</strain>
    </source>
</reference>
<name>A0A4Y5FQD9_STRTR</name>
<dbReference type="SUPFAM" id="SSF53850">
    <property type="entry name" value="Periplasmic binding protein-like II"/>
    <property type="match status" value="1"/>
</dbReference>
<feature type="domain" description="DNA polymerase processivity factor" evidence="3">
    <location>
        <begin position="72"/>
        <end position="187"/>
    </location>
</feature>
<feature type="transmembrane region" description="Helical" evidence="2">
    <location>
        <begin position="75"/>
        <end position="96"/>
    </location>
</feature>
<proteinExistence type="inferred from homology"/>
<accession>A0A4Y5FQD9</accession>
<evidence type="ECO:0000259" key="4">
    <source>
        <dbReference type="Pfam" id="PF03816"/>
    </source>
</evidence>
<sequence>MSSRTNRKQKHTSNGSWGMVNVGLTILYAILALVLLFTMFNYNFLSFRFLNIIITIGLLVVLAISIFLQKTKKSPLVTTVVLVIFSLVSLVGIFGFKQMIDITNRMNQTAAFSEVEMSIVVPKESDIKDVSQLTSVQAPTKVDKNNIEILMSALKKDKKVDVKVDDVVSYQEAYDNLKSGKSKAMVLSGSYASLLESVDSNYASNLKTIYTYKIKKKNNNSAKQVDSKVFNIYISGIDTYGSISTVSRSDVNIIMTVNMNTHKILLTTTPRDAYVKIPGGGANQYDKLTHAGIYGVETSEQTLENLYGIKIDYYARINFTSFLKLIDQLGGVTVHNDQAFTSLHGKFDFPVGDIQMNSEQALGFVRERYSLDDGDNDRGKNQEKVISAIVNKLASLKSVSNFTSIVNNLQDSVQTNISLDTINALANTQLDSGSKFTVTSQAVTGTGSTGQLTSYAMPNSSLYMMKLDNSSVARASQAIKNLMEEK</sequence>
<dbReference type="NCBIfam" id="TIGR00350">
    <property type="entry name" value="lytR_cpsA_psr"/>
    <property type="match status" value="1"/>
</dbReference>
<dbReference type="AlphaFoldDB" id="A0A4Y5FQD9"/>
<evidence type="ECO:0000259" key="3">
    <source>
        <dbReference type="Pfam" id="PF02916"/>
    </source>
</evidence>
<feature type="transmembrane region" description="Helical" evidence="2">
    <location>
        <begin position="20"/>
        <end position="40"/>
    </location>
</feature>
<feature type="domain" description="Cell envelope-related transcriptional attenuator" evidence="4">
    <location>
        <begin position="248"/>
        <end position="394"/>
    </location>
</feature>
<evidence type="ECO:0000256" key="1">
    <source>
        <dbReference type="ARBA" id="ARBA00006068"/>
    </source>
</evidence>
<dbReference type="PANTHER" id="PTHR33392:SF6">
    <property type="entry name" value="POLYISOPRENYL-TEICHOIC ACID--PEPTIDOGLYCAN TEICHOIC ACID TRANSFERASE TAGU"/>
    <property type="match status" value="1"/>
</dbReference>
<dbReference type="RefSeq" id="WP_347230014.1">
    <property type="nucleotide sequence ID" value="NZ_CP065500.1"/>
</dbReference>
<feature type="transmembrane region" description="Helical" evidence="2">
    <location>
        <begin position="46"/>
        <end position="68"/>
    </location>
</feature>
<protein>
    <submittedName>
        <fullName evidence="5">Exopolysaccharide biosynthesis transcriptional activator EpsA</fullName>
    </submittedName>
</protein>